<accession>A0AAN7SCH8</accession>
<dbReference type="EMBL" id="JAUNZN010000002">
    <property type="protein sequence ID" value="KAK4825961.1"/>
    <property type="molecule type" value="Genomic_DNA"/>
</dbReference>
<name>A0AAN7SCH8_MYCAM</name>
<evidence type="ECO:0000313" key="1">
    <source>
        <dbReference type="EMBL" id="KAK4825961.1"/>
    </source>
</evidence>
<keyword evidence="2" id="KW-1185">Reference proteome</keyword>
<dbReference type="Proteomes" id="UP001333110">
    <property type="component" value="Unassembled WGS sequence"/>
</dbReference>
<evidence type="ECO:0000313" key="2">
    <source>
        <dbReference type="Proteomes" id="UP001333110"/>
    </source>
</evidence>
<organism evidence="1 2">
    <name type="scientific">Mycteria americana</name>
    <name type="common">Wood stork</name>
    <dbReference type="NCBI Taxonomy" id="33587"/>
    <lineage>
        <taxon>Eukaryota</taxon>
        <taxon>Metazoa</taxon>
        <taxon>Chordata</taxon>
        <taxon>Craniata</taxon>
        <taxon>Vertebrata</taxon>
        <taxon>Euteleostomi</taxon>
        <taxon>Archelosauria</taxon>
        <taxon>Archosauria</taxon>
        <taxon>Dinosauria</taxon>
        <taxon>Saurischia</taxon>
        <taxon>Theropoda</taxon>
        <taxon>Coelurosauria</taxon>
        <taxon>Aves</taxon>
        <taxon>Neognathae</taxon>
        <taxon>Neoaves</taxon>
        <taxon>Aequornithes</taxon>
        <taxon>Ciconiiformes</taxon>
        <taxon>Ciconiidae</taxon>
        <taxon>Mycteria</taxon>
    </lineage>
</organism>
<gene>
    <name evidence="1" type="ORF">QYF61_003530</name>
</gene>
<protein>
    <submittedName>
        <fullName evidence="1">Uncharacterized protein</fullName>
    </submittedName>
</protein>
<proteinExistence type="predicted"/>
<sequence length="266" mass="30272">MVCTQQAVLPAWASQSIFIQFTASPIKHWSRLPREVVESPSLEVFKGRLDEVLRDMLFTTHLSGNGNTETAAIARSHFSLGPPDLVGMTALRNEAAGACEENTVSAELAARCRRQSCQRFNLSSSQRRFLAAATTEVPERRAVREDSAVKSYSYHRVNYVPVTQRAHMAPLEENRDTRASSKAYVHLSPTPTQKCKVQNRLHTHIIVIATAEYDWSIVMRPCVLVQFWVPQYRKDVKLEQVQQRATKVVRELEHLLFEGRQRDRDG</sequence>
<comment type="caution">
    <text evidence="1">The sequence shown here is derived from an EMBL/GenBank/DDBJ whole genome shotgun (WGS) entry which is preliminary data.</text>
</comment>
<dbReference type="AlphaFoldDB" id="A0AAN7SCH8"/>
<reference evidence="1 2" key="1">
    <citation type="journal article" date="2023" name="J. Hered.">
        <title>Chromosome-level genome of the wood stork (Mycteria americana) provides insight into avian chromosome evolution.</title>
        <authorList>
            <person name="Flamio R. Jr."/>
            <person name="Ramstad K.M."/>
        </authorList>
    </citation>
    <scope>NUCLEOTIDE SEQUENCE [LARGE SCALE GENOMIC DNA]</scope>
    <source>
        <strain evidence="1">JAX WOST 10</strain>
    </source>
</reference>